<dbReference type="InterPro" id="IPR016181">
    <property type="entry name" value="Acyl_CoA_acyltransferase"/>
</dbReference>
<evidence type="ECO:0000313" key="5">
    <source>
        <dbReference type="Proteomes" id="UP001159329"/>
    </source>
</evidence>
<keyword evidence="1 4" id="KW-0808">Transferase</keyword>
<dbReference type="PANTHER" id="PTHR43800:SF1">
    <property type="entry name" value="PEPTIDYL-LYSINE N-ACETYLTRANSFERASE YJAB"/>
    <property type="match status" value="1"/>
</dbReference>
<dbReference type="InterPro" id="IPR000182">
    <property type="entry name" value="GNAT_dom"/>
</dbReference>
<dbReference type="CDD" id="cd04301">
    <property type="entry name" value="NAT_SF"/>
    <property type="match status" value="1"/>
</dbReference>
<sequence length="144" mass="16757">MYKIRKASAHDFGVLTEIWLAASIKAHHFIPADYWQSNSSRMQDTYLPMSEVYLAEDIHNIYGFIALLDHTVAAIFVSPEYQVKGIGRQLIQYAQQIRNRLQLNVYQDNKNSVKFYQAHGFRILNESLDTAAHSKEYVMVWEKS</sequence>
<dbReference type="PROSITE" id="PS51186">
    <property type="entry name" value="GNAT"/>
    <property type="match status" value="1"/>
</dbReference>
<organism evidence="4 5">
    <name type="scientific">Acinetobacter courvalinii</name>
    <dbReference type="NCBI Taxonomy" id="280147"/>
    <lineage>
        <taxon>Bacteria</taxon>
        <taxon>Pseudomonadati</taxon>
        <taxon>Pseudomonadota</taxon>
        <taxon>Gammaproteobacteria</taxon>
        <taxon>Moraxellales</taxon>
        <taxon>Moraxellaceae</taxon>
        <taxon>Acinetobacter</taxon>
    </lineage>
</organism>
<dbReference type="GO" id="GO:0016747">
    <property type="term" value="F:acyltransferase activity, transferring groups other than amino-acyl groups"/>
    <property type="evidence" value="ECO:0007669"/>
    <property type="project" value="InterPro"/>
</dbReference>
<comment type="caution">
    <text evidence="4">The sequence shown here is derived from an EMBL/GenBank/DDBJ whole genome shotgun (WGS) entry which is preliminary data.</text>
</comment>
<dbReference type="SUPFAM" id="SSF55729">
    <property type="entry name" value="Acyl-CoA N-acyltransferases (Nat)"/>
    <property type="match status" value="1"/>
</dbReference>
<keyword evidence="2 4" id="KW-0012">Acyltransferase</keyword>
<dbReference type="PANTHER" id="PTHR43800">
    <property type="entry name" value="PEPTIDYL-LYSINE N-ACETYLTRANSFERASE YJAB"/>
    <property type="match status" value="1"/>
</dbReference>
<dbReference type="AlphaFoldDB" id="A0AA42IBB0"/>
<evidence type="ECO:0000256" key="2">
    <source>
        <dbReference type="ARBA" id="ARBA00023315"/>
    </source>
</evidence>
<dbReference type="Gene3D" id="3.40.630.30">
    <property type="match status" value="1"/>
</dbReference>
<reference evidence="4" key="1">
    <citation type="submission" date="2022-09" db="EMBL/GenBank/DDBJ databases">
        <title>Intensive care unit water sources are persistently colonized with multi-drug resistant bacteria and are the site of extensive horizontal gene transfer of antibiotic resistance genes.</title>
        <authorList>
            <person name="Diorio-Toth L."/>
        </authorList>
    </citation>
    <scope>NUCLEOTIDE SEQUENCE</scope>
    <source>
        <strain evidence="4">GD04005</strain>
    </source>
</reference>
<dbReference type="Pfam" id="PF13508">
    <property type="entry name" value="Acetyltransf_7"/>
    <property type="match status" value="1"/>
</dbReference>
<evidence type="ECO:0000256" key="1">
    <source>
        <dbReference type="ARBA" id="ARBA00022679"/>
    </source>
</evidence>
<dbReference type="RefSeq" id="WP_279694655.1">
    <property type="nucleotide sequence ID" value="NZ_JAOEEO010000001.1"/>
</dbReference>
<accession>A0AA42IBB0</accession>
<gene>
    <name evidence="4" type="ORF">N7644_05065</name>
</gene>
<name>A0AA42IBB0_9GAMM</name>
<protein>
    <submittedName>
        <fullName evidence="4">GNAT family N-acetyltransferase</fullName>
        <ecNumber evidence="4">2.3.1.-</ecNumber>
    </submittedName>
</protein>
<dbReference type="EC" id="2.3.1.-" evidence="4"/>
<dbReference type="EMBL" id="JAOEEO010000001">
    <property type="protein sequence ID" value="MDH0563053.1"/>
    <property type="molecule type" value="Genomic_DNA"/>
</dbReference>
<evidence type="ECO:0000313" key="4">
    <source>
        <dbReference type="EMBL" id="MDH0563053.1"/>
    </source>
</evidence>
<feature type="domain" description="N-acetyltransferase" evidence="3">
    <location>
        <begin position="2"/>
        <end position="144"/>
    </location>
</feature>
<evidence type="ECO:0000259" key="3">
    <source>
        <dbReference type="PROSITE" id="PS51186"/>
    </source>
</evidence>
<proteinExistence type="predicted"/>
<dbReference type="Proteomes" id="UP001159329">
    <property type="component" value="Unassembled WGS sequence"/>
</dbReference>